<protein>
    <submittedName>
        <fullName evidence="2">Sugar-transfer associated ATP-grasp</fullName>
    </submittedName>
</protein>
<reference evidence="2 3" key="1">
    <citation type="submission" date="2016-11" db="EMBL/GenBank/DDBJ databases">
        <authorList>
            <person name="Jaros S."/>
            <person name="Januszkiewicz K."/>
            <person name="Wedrychowicz H."/>
        </authorList>
    </citation>
    <scope>NUCLEOTIDE SEQUENCE [LARGE SCALE GENOMIC DNA]</scope>
    <source>
        <strain evidence="2 3">LMG 26898</strain>
    </source>
</reference>
<dbReference type="STRING" id="1190415.SAMN05216593_101533"/>
<sequence length="405" mass="45509">MPGVDWRAITRWTQRLGRRGFPFMVLRSRRTAMGHVRAAARAAMFAHLPLWQRWPLRSVMTLLWPVGALLETRRCLFQAPADGRVHGKWQTVRQGFQMWWLAMLHNVPPLEFSSYNLARKSHRALAADYFYWCENDLLRALNTRRRANIDDVQDKARFAEICRLHGLPCIPTLAVFRRGMREGEYPQLPADEPRLWIKDLAGKQGSGTQQWQLDNGVYQDSAGRSLTPARLAQHLLQRDCIVQPWLSTHPALAAPANGPLVVVRVVTGILPSGDVHRVACMLSMPNGRHRPILCAIDDDTCQVSRILSVDGSAAHSHPVSGHTFVGMRVPHWHACIELACNAHRLGFQRFAFLGWDVAITADGPLLVETNAGWGAMHHQMIEDKPLGDTPFATIAMAHLESPPCA</sequence>
<dbReference type="EMBL" id="FRDA01000001">
    <property type="protein sequence ID" value="SHM56123.1"/>
    <property type="molecule type" value="Genomic_DNA"/>
</dbReference>
<proteinExistence type="predicted"/>
<evidence type="ECO:0000313" key="3">
    <source>
        <dbReference type="Proteomes" id="UP000183983"/>
    </source>
</evidence>
<evidence type="ECO:0000313" key="2">
    <source>
        <dbReference type="EMBL" id="SHM56123.1"/>
    </source>
</evidence>
<dbReference type="AlphaFoldDB" id="A0A1M7JTR7"/>
<organism evidence="2 3">
    <name type="scientific">Pseudomonas asturiensis</name>
    <dbReference type="NCBI Taxonomy" id="1190415"/>
    <lineage>
        <taxon>Bacteria</taxon>
        <taxon>Pseudomonadati</taxon>
        <taxon>Pseudomonadota</taxon>
        <taxon>Gammaproteobacteria</taxon>
        <taxon>Pseudomonadales</taxon>
        <taxon>Pseudomonadaceae</taxon>
        <taxon>Pseudomonas</taxon>
    </lineage>
</organism>
<accession>A0A1M7JTR7</accession>
<gene>
    <name evidence="2" type="ORF">SAMN05216593_101533</name>
</gene>
<evidence type="ECO:0000259" key="1">
    <source>
        <dbReference type="Pfam" id="PF14397"/>
    </source>
</evidence>
<dbReference type="Pfam" id="PF14397">
    <property type="entry name" value="ATPgrasp_ST"/>
    <property type="match status" value="1"/>
</dbReference>
<name>A0A1M7JTR7_9PSED</name>
<feature type="domain" description="Alpha-L-glutamate ligase-related protein ATP-grasp" evidence="1">
    <location>
        <begin position="136"/>
        <end position="385"/>
    </location>
</feature>
<dbReference type="Proteomes" id="UP000183983">
    <property type="component" value="Unassembled WGS sequence"/>
</dbReference>
<dbReference type="InterPro" id="IPR039523">
    <property type="entry name" value="RimK-rel_E_lig_ATP-grasp"/>
</dbReference>